<comment type="caution">
    <text evidence="2">The sequence shown here is derived from an EMBL/GenBank/DDBJ whole genome shotgun (WGS) entry which is preliminary data.</text>
</comment>
<proteinExistence type="predicted"/>
<dbReference type="InterPro" id="IPR008930">
    <property type="entry name" value="Terpenoid_cyclase/PrenylTrfase"/>
</dbReference>
<evidence type="ECO:0000313" key="2">
    <source>
        <dbReference type="EMBL" id="RKX70612.1"/>
    </source>
</evidence>
<dbReference type="CDD" id="cd00688">
    <property type="entry name" value="ISOPREN_C2_like"/>
    <property type="match status" value="1"/>
</dbReference>
<dbReference type="InterPro" id="IPR011635">
    <property type="entry name" value="CARDB"/>
</dbReference>
<dbReference type="PANTHER" id="PTHR46957:SF3">
    <property type="entry name" value="CYTOKINE RECEPTOR"/>
    <property type="match status" value="1"/>
</dbReference>
<dbReference type="PROSITE" id="PS50853">
    <property type="entry name" value="FN3"/>
    <property type="match status" value="1"/>
</dbReference>
<dbReference type="Gene3D" id="2.60.40.4070">
    <property type="match status" value="1"/>
</dbReference>
<dbReference type="SUPFAM" id="SSF49265">
    <property type="entry name" value="Fibronectin type III"/>
    <property type="match status" value="2"/>
</dbReference>
<dbReference type="SUPFAM" id="SSF69322">
    <property type="entry name" value="Tricorn protease domain 2"/>
    <property type="match status" value="1"/>
</dbReference>
<dbReference type="InterPro" id="IPR050713">
    <property type="entry name" value="RTP_Phos/Ushers"/>
</dbReference>
<dbReference type="Pfam" id="PF07705">
    <property type="entry name" value="CARDB"/>
    <property type="match status" value="2"/>
</dbReference>
<sequence>MLVLMVLMSLGVGEGLTWLYDHQNPDGSWGGFGLEPLTTHEVLATIRALAGENSHYRAGIDWFEKYQPTNLDYQARRVMVGLGSPAKLIGQQNPDGGFGFRVGYSSSILETALALQAIGRCEAGSLAVGYLLSNQGTNGGWGYFSDDQERIFTTCQVLKALYSYKDEDWVNPSIQFALSFLLEHQNPDSGFGIEGSTIYETGLAWEVLKLYQIGEEARKKAYGYLSRRQLANGSWDDDPYLTALALRAVGLGKRPDLAIDPDDIKLSKDRIFELDTVQITANIRNIGDEEAGDIIVRFSIDTTTITLDTIPHLSANDSCEVQTDWIAWGGLHHIGVEIDPFDSISEQNENNNLAYVEVMVEDTIPPETARIWVNNPIFSPNQDGIKDTARVYIRITEPMTLTLTITRSGSTMVTLVEEEPVDSGLFSYPWDGGGLSDGEYLFQAHLRSIGGKTEVLNAFVAIDNNQLPLIEGARRGRAECIRYPDSNLIYPIPSPYNDLIAWISPDSLDWVKLVVTDVERTLTETLAIESIPQENYRWVQWVEADRIGFINGDGLNVVKLTGEKELILSGDIVEYQYSPDHNWIAYVEIDSLLIPHLFLYSPVSTEKMEISPPGNNLSFSENSCYLAYGLGMPGFGAMGIYCLRVGDSTGVKVDDRFAEPIWSENILYFTIKAKDGKEVIGYDPTTGEKSGIVKLPSESGVTISPGKSELFAFISYPARTGIYRIDLKEKRCYFLATSDYGGFTVDNNKNYIFYTMEGRCWAVDRTGEEKYLLADVLKEIGSYPHSPRLNYNETILFVGIGNYGTAYLNNQDNLSLGIKRLTRRHPAPDVVRIEGEALDRYFEKYRIEYATFNSPNNWQLIEENQFEAESLLGLWLPPKKGNYLIRVKGWDRGGNQKSDLDTLIWDQESSIANLKIEPKIFSPTGRKDTIPDSCLISYELLSRQPVIIKIVDKDNHLKRVFYQPETIPGEYSVVWDGRDYLGEIVPDEHYHLLVEQAEGLVTVDTSKPEVSIEFSERPPKGPSMLWYHVKWPSWIIEKNIFQVLYAPYKLFSTIQDITLIEYNIEWSRDDTTWFLVEKGFDGDTVETLLSGKAEDLVGTNLFRTRAQDYFHRESVDKTIDTLPEYYVAVKNIREPFRDRIYIRAAYYDLRKVEVYYKDTNGSWVFLGVPDTIPGFSKTFFAEYSIPSHLTSHWLMTKIIRESGIKIDSGEVRIIEGHGGPILYISSPSDSDTVFGEVEVVATAGGFTPEVVDFYLHRNSLNYYLGADSSYPFSIQWDTRAFPDGWYYLYPDTPDPPPNLKIEGVHLYIQNCLPQVLLKNPTNYSWVKDSILLQANAYPAPGSQSPITKVGFQYETQTGWETIGEDPSPPYEADFDTRILDDGSHHFRAYAVDAQGMVGYSRINTYHIDNTPPTAEIDYPLSGQQFENVDSIAVVGTGADTNLYFRDPIRLQYRRFGTNRITFLSLDSSIVSDTFGFWPTRELESGDYWLYLRVEDKAHSISQDSVDVRLVNDDPAPKVKIIQPEPEAWVKEEIPVLGEVDDSNLDLWRLEYACGSGWKLITEGSSPASGTLAVFDTRNVPDGPCSLRLWARDLNNRRSEDLVIIYIDNSPPQVSITFPEDLAYLARPFPLLIDVDEPYPETSYVELGKSHKPTVWTTVVGYSGLPPTDTAFVFDPLPGIGDFSIRFTVSDSAGNLSLDTIRITIDTLPPAKPEGLAASDSGPNISLTWFRNREPDLAGYYLYENGIRITDSVLIDTNYLRTVTQGGRYVYQVSALDLTNLESERSDSVVVMIDLEPPVVKITSPPSGGRISGRVEVIGSAYDREGNFREYIVSVGKDSNPSQYYEIDHGYEPVYFGPLATWDTDTIDSFWTIKLWASDTLDNEDSAKVLVFIDHEPPPRPESLKAEVATDTVTLTWHKLDCPDLWGYRIYKDGILVNPEYPWPETTYQMILPDGLYTFEVSGVDSAKNEGEHSDTAMALIDTKPPHAVITQPADSEKISGKVLIAAECDDNDVEEVLFFSLDTIGVDSTPPWSIYWDTDTLAEGPYPLLAIATDFHGNTDPDPDSILVIVVKDNIPPEPPRGLSYELLPDSILLTWFKNKEHDLLGYHLYKDSVRITSSPVADTFYLDDRGDTSVIYQVSAVDSAENESDLSDPIFVDLDPPSITVTRPSSGQIIGKRCPVVGTITDNALRSYILEWSTEPPDSWRTIASGSTDIYDDTIGIFYPDSSRSYRLRILAVDTFDLKDSNDIIVSADLIPPPPPQNFTAKLLPDTTIELTWQPPQTGDLYGYNVYIGYDPNHLARLNEDVIFDTFYIYDHPRPGETYYFAATGLDTLSNESEYSNRDSVVMPDPDIDLAFSSFYVIPEIVVVGAEARCLGRVENRGTETAYRVEIAFFVRGIEGIGTVVIDSIPGGSDEPFELTFTARPEYLGIDTIDAVVDPDDVIKETNEENNYAEDEIRVIEEPIILTTTIDSFSYLPTDFVNLEVRIENLMNEDYTGTLSFIITDSSGIAVDSILDGIFWVEDTLPECSQFGPWVWDTAIVYKGKKAHTDSYELNLVEHRFSDAEPITIGQGWRIIQYVHIDTSTREIMLEFMDSDSSRDHRVFWGEDLINRPGRIRLGDLPDTGWQRLEFDAAELNLTDVVGISYINYGGRVYWDHSGFGVVRLPITLPAGSDTFLDFSWPVQAPPGRYELKTSFANFLSIDTFQILPLGSLLVSIRPDRGIYYPYQLARFYSRIENQTSRSYHDLLLRISIVTPAQETLKIDSLTDEVLLPKEVIEHETEYQLGPADPGYYRLVNLTQTAETTIIADTGFIVNPIGGSGISGWIDCEPSVVIYPDSVRIDYLLKNMGNQPLEKIEVRVPVIAPSEETVHIHLDTCGLNIGEVYQDSFLLGSVGLKLNPYKVLLFAAYRGTTNLVAYDGFEVVDGVPPQFLSSGPEGLISGTVRFFAEVVDSHSGVKTVRLTIIDTTNLSLESGDSLHGIWARFINTAQIPDGGYDGVFTAVDHYGNRAEDTIRIRIDNTPPEIIISGVEPDSLYRHPVAAIIEITEPNLLKKEILLNGIPYQSGDTIADEGDYELTVYAEDSLGHSADTAVFFGVDFHPPRITITGVENGGIYNHPVTPFITIIDAHPDTEMITLNGEEYKSGTPIYDEGVYTLYIWAKDRADNESDTGIVFIIDLTPPPPPAVIEPPESSTVTVNSISILGQAQGKVVELAGSLSATIAGIENGRFQFSDIWLKPHWNDFRLYATDSAGNRSQAEEYSINYLPAVVEIEITTPKLPVPLDGLETDSAMTLLRSNNYNIFISESLDLEIGDEIGAAGYPLIPDSSWIDSVFLPDWNYPGGIKRLRVKIDGKGRFLTTVSWKNISPVTDSGATSQLQYFGSKDTTLDLRLLGDTGRIEITSKVYCRGIYHTFLDTTLLIVSDLDSIPEIVVKERKDLERWIARLIDEYHQETASRSDLPILIRWLEWRWYRW</sequence>
<reference evidence="2 3" key="1">
    <citation type="submission" date="2018-06" db="EMBL/GenBank/DDBJ databases">
        <title>Extensive metabolic versatility and redundancy in microbially diverse, dynamic hydrothermal sediments.</title>
        <authorList>
            <person name="Dombrowski N."/>
            <person name="Teske A."/>
            <person name="Baker B.J."/>
        </authorList>
    </citation>
    <scope>NUCLEOTIDE SEQUENCE [LARGE SCALE GENOMIC DNA]</scope>
    <source>
        <strain evidence="2">B36_G15</strain>
    </source>
</reference>
<dbReference type="InterPro" id="IPR003961">
    <property type="entry name" value="FN3_dom"/>
</dbReference>
<evidence type="ECO:0000259" key="1">
    <source>
        <dbReference type="PROSITE" id="PS50853"/>
    </source>
</evidence>
<dbReference type="GO" id="GO:0016020">
    <property type="term" value="C:membrane"/>
    <property type="evidence" value="ECO:0007669"/>
    <property type="project" value="UniProtKB-SubCell"/>
</dbReference>
<dbReference type="InterPro" id="IPR036116">
    <property type="entry name" value="FN3_sf"/>
</dbReference>
<dbReference type="EMBL" id="QNBE01000033">
    <property type="protein sequence ID" value="RKX70612.1"/>
    <property type="molecule type" value="Genomic_DNA"/>
</dbReference>
<dbReference type="PANTHER" id="PTHR46957">
    <property type="entry name" value="CYTOKINE RECEPTOR"/>
    <property type="match status" value="1"/>
</dbReference>
<name>A0A660SJA0_UNCW3</name>
<dbReference type="InterPro" id="IPR013783">
    <property type="entry name" value="Ig-like_fold"/>
</dbReference>
<gene>
    <name evidence="2" type="ORF">DRP53_04420</name>
</gene>
<evidence type="ECO:0000313" key="3">
    <source>
        <dbReference type="Proteomes" id="UP000268469"/>
    </source>
</evidence>
<dbReference type="CDD" id="cd00063">
    <property type="entry name" value="FN3"/>
    <property type="match status" value="1"/>
</dbReference>
<feature type="domain" description="Fibronectin type-III" evidence="1">
    <location>
        <begin position="2260"/>
        <end position="2351"/>
    </location>
</feature>
<dbReference type="SUPFAM" id="SSF48239">
    <property type="entry name" value="Terpenoid cyclases/Protein prenyltransferases"/>
    <property type="match status" value="1"/>
</dbReference>
<dbReference type="Gene3D" id="1.50.10.20">
    <property type="match status" value="2"/>
</dbReference>
<dbReference type="SMART" id="SM00060">
    <property type="entry name" value="FN3"/>
    <property type="match status" value="4"/>
</dbReference>
<dbReference type="Gene3D" id="2.60.40.10">
    <property type="entry name" value="Immunoglobulins"/>
    <property type="match status" value="8"/>
</dbReference>
<dbReference type="Pfam" id="PF17957">
    <property type="entry name" value="Big_7"/>
    <property type="match status" value="1"/>
</dbReference>
<accession>A0A660SJA0</accession>
<organism evidence="2 3">
    <name type="scientific">candidate division WOR-3 bacterium</name>
    <dbReference type="NCBI Taxonomy" id="2052148"/>
    <lineage>
        <taxon>Bacteria</taxon>
        <taxon>Bacteria division WOR-3</taxon>
    </lineage>
</organism>
<dbReference type="Proteomes" id="UP000268469">
    <property type="component" value="Unassembled WGS sequence"/>
</dbReference>
<protein>
    <recommendedName>
        <fullName evidence="1">Fibronectin type-III domain-containing protein</fullName>
    </recommendedName>
</protein>